<proteinExistence type="predicted"/>
<evidence type="ECO:0000313" key="3">
    <source>
        <dbReference type="Proteomes" id="UP000230423"/>
    </source>
</evidence>
<protein>
    <submittedName>
        <fullName evidence="2">Uncharacterized protein</fullName>
    </submittedName>
</protein>
<name>A0A2G9TWV5_TELCI</name>
<evidence type="ECO:0000256" key="1">
    <source>
        <dbReference type="SAM" id="MobiDB-lite"/>
    </source>
</evidence>
<sequence>MATPYTSESDASVTGEVSSKGKSRSGVSTPFTTLTTHVGDKGETVVDMDQPLPHTVVESVASTIELYGG</sequence>
<keyword evidence="3" id="KW-1185">Reference proteome</keyword>
<evidence type="ECO:0000313" key="2">
    <source>
        <dbReference type="EMBL" id="PIO62454.1"/>
    </source>
</evidence>
<reference evidence="2" key="1">
    <citation type="submission" date="2015-09" db="EMBL/GenBank/DDBJ databases">
        <title>Draft genome of the parasitic nematode Teladorsagia circumcincta isolate WARC Sus (inbred).</title>
        <authorList>
            <person name="Mitreva M."/>
        </authorList>
    </citation>
    <scope>NUCLEOTIDE SEQUENCE [LARGE SCALE GENOMIC DNA]</scope>
    <source>
        <strain evidence="2">S</strain>
    </source>
</reference>
<gene>
    <name evidence="2" type="ORF">TELCIR_15982</name>
</gene>
<feature type="compositionally biased region" description="Polar residues" evidence="1">
    <location>
        <begin position="1"/>
        <end position="16"/>
    </location>
</feature>
<dbReference type="AlphaFoldDB" id="A0A2G9TWV5"/>
<feature type="compositionally biased region" description="Low complexity" evidence="1">
    <location>
        <begin position="17"/>
        <end position="28"/>
    </location>
</feature>
<dbReference type="Proteomes" id="UP000230423">
    <property type="component" value="Unassembled WGS sequence"/>
</dbReference>
<feature type="region of interest" description="Disordered" evidence="1">
    <location>
        <begin position="1"/>
        <end position="36"/>
    </location>
</feature>
<accession>A0A2G9TWV5</accession>
<dbReference type="EMBL" id="KZ352087">
    <property type="protein sequence ID" value="PIO62454.1"/>
    <property type="molecule type" value="Genomic_DNA"/>
</dbReference>
<organism evidence="2 3">
    <name type="scientific">Teladorsagia circumcincta</name>
    <name type="common">Brown stomach worm</name>
    <name type="synonym">Ostertagia circumcincta</name>
    <dbReference type="NCBI Taxonomy" id="45464"/>
    <lineage>
        <taxon>Eukaryota</taxon>
        <taxon>Metazoa</taxon>
        <taxon>Ecdysozoa</taxon>
        <taxon>Nematoda</taxon>
        <taxon>Chromadorea</taxon>
        <taxon>Rhabditida</taxon>
        <taxon>Rhabditina</taxon>
        <taxon>Rhabditomorpha</taxon>
        <taxon>Strongyloidea</taxon>
        <taxon>Trichostrongylidae</taxon>
        <taxon>Teladorsagia</taxon>
    </lineage>
</organism>